<feature type="transmembrane region" description="Helical" evidence="1">
    <location>
        <begin position="155"/>
        <end position="178"/>
    </location>
</feature>
<name>A0A0C2IV10_THEKT</name>
<feature type="transmembrane region" description="Helical" evidence="1">
    <location>
        <begin position="190"/>
        <end position="210"/>
    </location>
</feature>
<feature type="transmembrane region" description="Helical" evidence="1">
    <location>
        <begin position="230"/>
        <end position="252"/>
    </location>
</feature>
<organism evidence="2 3">
    <name type="scientific">Thelohanellus kitauei</name>
    <name type="common">Myxosporean</name>
    <dbReference type="NCBI Taxonomy" id="669202"/>
    <lineage>
        <taxon>Eukaryota</taxon>
        <taxon>Metazoa</taxon>
        <taxon>Cnidaria</taxon>
        <taxon>Myxozoa</taxon>
        <taxon>Myxosporea</taxon>
        <taxon>Bivalvulida</taxon>
        <taxon>Platysporina</taxon>
        <taxon>Myxobolidae</taxon>
        <taxon>Thelohanellus</taxon>
    </lineage>
</organism>
<dbReference type="Proteomes" id="UP000031668">
    <property type="component" value="Unassembled WGS sequence"/>
</dbReference>
<keyword evidence="1" id="KW-1133">Transmembrane helix</keyword>
<reference evidence="2 3" key="1">
    <citation type="journal article" date="2014" name="Genome Biol. Evol.">
        <title>The genome of the myxosporean Thelohanellus kitauei shows adaptations to nutrient acquisition within its fish host.</title>
        <authorList>
            <person name="Yang Y."/>
            <person name="Xiong J."/>
            <person name="Zhou Z."/>
            <person name="Huo F."/>
            <person name="Miao W."/>
            <person name="Ran C."/>
            <person name="Liu Y."/>
            <person name="Zhang J."/>
            <person name="Feng J."/>
            <person name="Wang M."/>
            <person name="Wang M."/>
            <person name="Wang L."/>
            <person name="Yao B."/>
        </authorList>
    </citation>
    <scope>NUCLEOTIDE SEQUENCE [LARGE SCALE GENOMIC DNA]</scope>
    <source>
        <strain evidence="2">Wuqing</strain>
    </source>
</reference>
<feature type="transmembrane region" description="Helical" evidence="1">
    <location>
        <begin position="89"/>
        <end position="107"/>
    </location>
</feature>
<dbReference type="EMBL" id="JWZT01002522">
    <property type="protein sequence ID" value="KII69209.1"/>
    <property type="molecule type" value="Genomic_DNA"/>
</dbReference>
<evidence type="ECO:0000256" key="1">
    <source>
        <dbReference type="SAM" id="Phobius"/>
    </source>
</evidence>
<keyword evidence="1" id="KW-0472">Membrane</keyword>
<evidence type="ECO:0000313" key="3">
    <source>
        <dbReference type="Proteomes" id="UP000031668"/>
    </source>
</evidence>
<gene>
    <name evidence="2" type="ORF">RF11_06591</name>
</gene>
<comment type="caution">
    <text evidence="2">The sequence shown here is derived from an EMBL/GenBank/DDBJ whole genome shotgun (WGS) entry which is preliminary data.</text>
</comment>
<dbReference type="AlphaFoldDB" id="A0A0C2IV10"/>
<keyword evidence="1" id="KW-0812">Transmembrane</keyword>
<keyword evidence="3" id="KW-1185">Reference proteome</keyword>
<accession>A0A0C2IV10</accession>
<protein>
    <submittedName>
        <fullName evidence="2">Uncharacterized protein</fullName>
    </submittedName>
</protein>
<sequence length="295" mass="35037">MFVKQPYEFIMEIIVHIAFGLLSIFPIFTVMLVLFLSLSLRHTFSVIAKLAMFSFYAITFLKRYRTFQFHSHHVSLLANDSGVWSRWDYVFFNLLLSYAIYDLFFVYMSHKRESCSDWILISFAAISIVSLLTSILSCWITLGLKYWFILQYNKIIFLTMYAIHYFILLIFSALVIISKWKLEIPPGPDDWLLLIYYIIFVPCSITHLIFSDTLAKPKIMGFSDFLMAFVTLYFMILIMASILGYLRVFFVYKSKRLQLEKTLKQVFVISHFETIDTYSFSLHQRRYFSYNSRTN</sequence>
<feature type="transmembrane region" description="Helical" evidence="1">
    <location>
        <begin position="13"/>
        <end position="36"/>
    </location>
</feature>
<proteinExistence type="predicted"/>
<feature type="transmembrane region" description="Helical" evidence="1">
    <location>
        <begin position="119"/>
        <end position="149"/>
    </location>
</feature>
<feature type="transmembrane region" description="Helical" evidence="1">
    <location>
        <begin position="43"/>
        <end position="61"/>
    </location>
</feature>
<evidence type="ECO:0000313" key="2">
    <source>
        <dbReference type="EMBL" id="KII69209.1"/>
    </source>
</evidence>